<evidence type="ECO:0000256" key="1">
    <source>
        <dbReference type="SAM" id="MobiDB-lite"/>
    </source>
</evidence>
<evidence type="ECO:0000313" key="2">
    <source>
        <dbReference type="EMBL" id="KAJ9480442.1"/>
    </source>
</evidence>
<gene>
    <name evidence="2" type="ORF">VN97_g13132</name>
</gene>
<sequence length="39" mass="4296">SKSPPHPPSSEKHRPTETELKSIKAIRENPVKILDCGST</sequence>
<organism evidence="2 3">
    <name type="scientific">Penicillium thymicola</name>
    <dbReference type="NCBI Taxonomy" id="293382"/>
    <lineage>
        <taxon>Eukaryota</taxon>
        <taxon>Fungi</taxon>
        <taxon>Dikarya</taxon>
        <taxon>Ascomycota</taxon>
        <taxon>Pezizomycotina</taxon>
        <taxon>Eurotiomycetes</taxon>
        <taxon>Eurotiomycetidae</taxon>
        <taxon>Eurotiales</taxon>
        <taxon>Aspergillaceae</taxon>
        <taxon>Penicillium</taxon>
    </lineage>
</organism>
<comment type="caution">
    <text evidence="2">The sequence shown here is derived from an EMBL/GenBank/DDBJ whole genome shotgun (WGS) entry which is preliminary data.</text>
</comment>
<reference evidence="2" key="2">
    <citation type="journal article" date="2016" name="Fungal Biol.">
        <title>Ochratoxin A production by Penicillium thymicola.</title>
        <authorList>
            <person name="Nguyen H.D.T."/>
            <person name="McMullin D.R."/>
            <person name="Ponomareva E."/>
            <person name="Riley R."/>
            <person name="Pomraning K.R."/>
            <person name="Baker S.E."/>
            <person name="Seifert K.A."/>
        </authorList>
    </citation>
    <scope>NUCLEOTIDE SEQUENCE</scope>
    <source>
        <strain evidence="2">DAOM 180753</strain>
    </source>
</reference>
<name>A0AAI9T4G8_PENTH</name>
<proteinExistence type="predicted"/>
<dbReference type="EMBL" id="LACB01001515">
    <property type="protein sequence ID" value="KAJ9480442.1"/>
    <property type="molecule type" value="Genomic_DNA"/>
</dbReference>
<dbReference type="Proteomes" id="UP001227192">
    <property type="component" value="Unassembled WGS sequence"/>
</dbReference>
<feature type="compositionally biased region" description="Basic and acidic residues" evidence="1">
    <location>
        <begin position="9"/>
        <end position="21"/>
    </location>
</feature>
<dbReference type="AlphaFoldDB" id="A0AAI9T4G8"/>
<feature type="non-terminal residue" evidence="2">
    <location>
        <position position="1"/>
    </location>
</feature>
<feature type="region of interest" description="Disordered" evidence="1">
    <location>
        <begin position="1"/>
        <end position="21"/>
    </location>
</feature>
<reference evidence="2" key="1">
    <citation type="submission" date="2015-06" db="EMBL/GenBank/DDBJ databases">
        <authorList>
            <person name="Nguyen H."/>
        </authorList>
    </citation>
    <scope>NUCLEOTIDE SEQUENCE</scope>
    <source>
        <strain evidence="2">DAOM 180753</strain>
    </source>
</reference>
<evidence type="ECO:0000313" key="3">
    <source>
        <dbReference type="Proteomes" id="UP001227192"/>
    </source>
</evidence>
<protein>
    <submittedName>
        <fullName evidence="2">Uncharacterized protein</fullName>
    </submittedName>
</protein>
<keyword evidence="3" id="KW-1185">Reference proteome</keyword>
<accession>A0AAI9T4G8</accession>